<comment type="caution">
    <text evidence="1">The sequence shown here is derived from an EMBL/GenBank/DDBJ whole genome shotgun (WGS) entry which is preliminary data.</text>
</comment>
<dbReference type="EMBL" id="JARK01001365">
    <property type="protein sequence ID" value="EYC17845.1"/>
    <property type="molecule type" value="Genomic_DNA"/>
</dbReference>
<accession>A0A016URK0</accession>
<name>A0A016URK0_9BILA</name>
<sequence length="127" mass="14618">MRLHPPQVMVPPFTSAKSESKPWSHTRQPRILEEINNWRAAACAAHPTPVFLKIPSIISILGRSGIWYFCIWIDAELRAEYEDKAPPSPSDGPPLLPRQKVMTIYERPIGEHLIAYISIRHYSKEYL</sequence>
<proteinExistence type="predicted"/>
<protein>
    <submittedName>
        <fullName evidence="1">Uncharacterized protein</fullName>
    </submittedName>
</protein>
<dbReference type="AlphaFoldDB" id="A0A016URK0"/>
<gene>
    <name evidence="1" type="primary">Acey_s0029.g1905</name>
    <name evidence="1" type="ORF">Y032_0029g1905</name>
</gene>
<keyword evidence="2" id="KW-1185">Reference proteome</keyword>
<evidence type="ECO:0000313" key="1">
    <source>
        <dbReference type="EMBL" id="EYC17845.1"/>
    </source>
</evidence>
<dbReference type="Proteomes" id="UP000024635">
    <property type="component" value="Unassembled WGS sequence"/>
</dbReference>
<organism evidence="1 2">
    <name type="scientific">Ancylostoma ceylanicum</name>
    <dbReference type="NCBI Taxonomy" id="53326"/>
    <lineage>
        <taxon>Eukaryota</taxon>
        <taxon>Metazoa</taxon>
        <taxon>Ecdysozoa</taxon>
        <taxon>Nematoda</taxon>
        <taxon>Chromadorea</taxon>
        <taxon>Rhabditida</taxon>
        <taxon>Rhabditina</taxon>
        <taxon>Rhabditomorpha</taxon>
        <taxon>Strongyloidea</taxon>
        <taxon>Ancylostomatidae</taxon>
        <taxon>Ancylostomatinae</taxon>
        <taxon>Ancylostoma</taxon>
    </lineage>
</organism>
<reference evidence="2" key="1">
    <citation type="journal article" date="2015" name="Nat. Genet.">
        <title>The genome and transcriptome of the zoonotic hookworm Ancylostoma ceylanicum identify infection-specific gene families.</title>
        <authorList>
            <person name="Schwarz E.M."/>
            <person name="Hu Y."/>
            <person name="Antoshechkin I."/>
            <person name="Miller M.M."/>
            <person name="Sternberg P.W."/>
            <person name="Aroian R.V."/>
        </authorList>
    </citation>
    <scope>NUCLEOTIDE SEQUENCE</scope>
    <source>
        <strain evidence="2">HY135</strain>
    </source>
</reference>
<evidence type="ECO:0000313" key="2">
    <source>
        <dbReference type="Proteomes" id="UP000024635"/>
    </source>
</evidence>